<feature type="transmembrane region" description="Helical" evidence="1">
    <location>
        <begin position="120"/>
        <end position="142"/>
    </location>
</feature>
<dbReference type="GeneID" id="107396250"/>
<proteinExistence type="predicted"/>
<organism evidence="2 3">
    <name type="scientific">Nothobranchius furzeri</name>
    <name type="common">Turquoise killifish</name>
    <dbReference type="NCBI Taxonomy" id="105023"/>
    <lineage>
        <taxon>Eukaryota</taxon>
        <taxon>Metazoa</taxon>
        <taxon>Chordata</taxon>
        <taxon>Craniata</taxon>
        <taxon>Vertebrata</taxon>
        <taxon>Euteleostomi</taxon>
        <taxon>Actinopterygii</taxon>
        <taxon>Neopterygii</taxon>
        <taxon>Teleostei</taxon>
        <taxon>Neoteleostei</taxon>
        <taxon>Acanthomorphata</taxon>
        <taxon>Ovalentaria</taxon>
        <taxon>Atherinomorphae</taxon>
        <taxon>Cyprinodontiformes</taxon>
        <taxon>Nothobranchiidae</taxon>
        <taxon>Nothobranchius</taxon>
    </lineage>
</organism>
<dbReference type="EMBL" id="JAAVVJ010000010">
    <property type="protein sequence ID" value="KAF7214332.1"/>
    <property type="molecule type" value="Genomic_DNA"/>
</dbReference>
<comment type="caution">
    <text evidence="2">The sequence shown here is derived from an EMBL/GenBank/DDBJ whole genome shotgun (WGS) entry which is preliminary data.</text>
</comment>
<dbReference type="InterPro" id="IPR028064">
    <property type="entry name" value="TMEM154"/>
</dbReference>
<evidence type="ECO:0000313" key="3">
    <source>
        <dbReference type="Proteomes" id="UP000822369"/>
    </source>
</evidence>
<dbReference type="OrthoDB" id="9451445at2759"/>
<dbReference type="KEGG" id="nfu:107396250"/>
<dbReference type="Pfam" id="PF15102">
    <property type="entry name" value="TMEM154"/>
    <property type="match status" value="1"/>
</dbReference>
<accession>A0A9D2Y5C2</accession>
<evidence type="ECO:0000256" key="1">
    <source>
        <dbReference type="SAM" id="Phobius"/>
    </source>
</evidence>
<keyword evidence="1" id="KW-0812">Transmembrane</keyword>
<dbReference type="PANTHER" id="PTHR36526">
    <property type="entry name" value="TRANSMEMBRANE PROTEIN 154"/>
    <property type="match status" value="1"/>
</dbReference>
<dbReference type="InterPro" id="IPR053087">
    <property type="entry name" value="TMEM154-like"/>
</dbReference>
<dbReference type="RefSeq" id="XP_015831342.1">
    <property type="nucleotide sequence ID" value="XM_015975856.3"/>
</dbReference>
<dbReference type="Proteomes" id="UP000822369">
    <property type="component" value="Chromosome 10"/>
</dbReference>
<gene>
    <name evidence="2" type="primary">tmem154</name>
    <name evidence="2" type="ORF">G4P62_018407</name>
</gene>
<dbReference type="PANTHER" id="PTHR36526:SF1">
    <property type="entry name" value="TRANSMEMBRANE PROTEIN 154"/>
    <property type="match status" value="1"/>
</dbReference>
<keyword evidence="1" id="KW-0472">Membrane</keyword>
<dbReference type="AlphaFoldDB" id="A0A9D2Y5C2"/>
<dbReference type="CTD" id="201799"/>
<name>A0A9D2Y5C2_NOTFU</name>
<reference evidence="2" key="1">
    <citation type="submission" date="2020-03" db="EMBL/GenBank/DDBJ databases">
        <title>Intra-Species Differences in Population Size shape Life History and Genome Evolution.</title>
        <authorList>
            <person name="Willemsen D."/>
            <person name="Cui R."/>
            <person name="Valenzano D.R."/>
        </authorList>
    </citation>
    <scope>NUCLEOTIDE SEQUENCE</scope>
    <source>
        <strain evidence="2">GRZ</strain>
        <tissue evidence="2">Whole</tissue>
    </source>
</reference>
<evidence type="ECO:0000313" key="2">
    <source>
        <dbReference type="EMBL" id="KAF7214332.1"/>
    </source>
</evidence>
<protein>
    <submittedName>
        <fullName evidence="2">Transcript variant X1</fullName>
    </submittedName>
</protein>
<keyword evidence="1" id="KW-1133">Transmembrane helix</keyword>
<sequence length="198" mass="22036">MWTSLLATMRSPWLKTPQMLVVLVLVLSGLTGKAFCIKKEDIRPSDLPYNRTTPKQSGVNSKFQVDAVSNWTTGTPTKAPDTLDLEAEVISGDVESDPTDLEPVNSTTPSEEEDWTLDPLIILIPVVLAVVIISVIVCGIYINRRCNQNEAKQELSKADPYLEASSTEKVPMPMFEEDVPSVLELEMDELDQWIKKDS</sequence>